<dbReference type="Pfam" id="PF02779">
    <property type="entry name" value="Transket_pyr"/>
    <property type="match status" value="1"/>
</dbReference>
<dbReference type="InterPro" id="IPR005475">
    <property type="entry name" value="Transketolase-like_Pyr-bd"/>
</dbReference>
<sequence>MRRDESIFLIGEDIGRLGNIFGVTTGLLEYFGQDRVKDTPISEAAIVGCGLGAALMGLRPVIELMYIDFIGVCMDQIMNQVAKIRFMSGGVLKPSLVIRTQGGAGRGNAAQHSQ</sequence>
<protein>
    <recommendedName>
        <fullName evidence="2">Transketolase-like pyrimidine-binding domain-containing protein</fullName>
    </recommendedName>
</protein>
<keyword evidence="1" id="KW-0786">Thiamine pyrophosphate</keyword>
<dbReference type="PANTHER" id="PTHR43257:SF2">
    <property type="entry name" value="PYRUVATE DEHYDROGENASE E1 COMPONENT SUBUNIT BETA"/>
    <property type="match status" value="1"/>
</dbReference>
<organism evidence="3">
    <name type="scientific">marine sediment metagenome</name>
    <dbReference type="NCBI Taxonomy" id="412755"/>
    <lineage>
        <taxon>unclassified sequences</taxon>
        <taxon>metagenomes</taxon>
        <taxon>ecological metagenomes</taxon>
    </lineage>
</organism>
<dbReference type="PANTHER" id="PTHR43257">
    <property type="entry name" value="PYRUVATE DEHYDROGENASE E1 COMPONENT BETA SUBUNIT"/>
    <property type="match status" value="1"/>
</dbReference>
<dbReference type="SUPFAM" id="SSF52518">
    <property type="entry name" value="Thiamin diphosphate-binding fold (THDP-binding)"/>
    <property type="match status" value="1"/>
</dbReference>
<gene>
    <name evidence="3" type="ORF">S01H1_44974</name>
</gene>
<comment type="caution">
    <text evidence="3">The sequence shown here is derived from an EMBL/GenBank/DDBJ whole genome shotgun (WGS) entry which is preliminary data.</text>
</comment>
<evidence type="ECO:0000313" key="3">
    <source>
        <dbReference type="EMBL" id="GAG11603.1"/>
    </source>
</evidence>
<dbReference type="Gene3D" id="3.40.50.970">
    <property type="match status" value="1"/>
</dbReference>
<evidence type="ECO:0000259" key="2">
    <source>
        <dbReference type="SMART" id="SM00861"/>
    </source>
</evidence>
<accession>X0VGM5</accession>
<name>X0VGM5_9ZZZZ</name>
<feature type="non-terminal residue" evidence="3">
    <location>
        <position position="114"/>
    </location>
</feature>
<feature type="domain" description="Transketolase-like pyrimidine-binding" evidence="2">
    <location>
        <begin position="1"/>
        <end position="114"/>
    </location>
</feature>
<reference evidence="3" key="1">
    <citation type="journal article" date="2014" name="Front. Microbiol.">
        <title>High frequency of phylogenetically diverse reductive dehalogenase-homologous genes in deep subseafloor sedimentary metagenomes.</title>
        <authorList>
            <person name="Kawai M."/>
            <person name="Futagami T."/>
            <person name="Toyoda A."/>
            <person name="Takaki Y."/>
            <person name="Nishi S."/>
            <person name="Hori S."/>
            <person name="Arai W."/>
            <person name="Tsubouchi T."/>
            <person name="Morono Y."/>
            <person name="Uchiyama I."/>
            <person name="Ito T."/>
            <person name="Fujiyama A."/>
            <person name="Inagaki F."/>
            <person name="Takami H."/>
        </authorList>
    </citation>
    <scope>NUCLEOTIDE SEQUENCE</scope>
    <source>
        <strain evidence="3">Expedition CK06-06</strain>
    </source>
</reference>
<dbReference type="InterPro" id="IPR029061">
    <property type="entry name" value="THDP-binding"/>
</dbReference>
<evidence type="ECO:0000256" key="1">
    <source>
        <dbReference type="ARBA" id="ARBA00023052"/>
    </source>
</evidence>
<dbReference type="SMART" id="SM00861">
    <property type="entry name" value="Transket_pyr"/>
    <property type="match status" value="1"/>
</dbReference>
<dbReference type="EMBL" id="BARS01028711">
    <property type="protein sequence ID" value="GAG11603.1"/>
    <property type="molecule type" value="Genomic_DNA"/>
</dbReference>
<proteinExistence type="predicted"/>
<dbReference type="AlphaFoldDB" id="X0VGM5"/>